<dbReference type="EMBL" id="FXTT01000005">
    <property type="protein sequence ID" value="SMP31936.1"/>
    <property type="molecule type" value="Genomic_DNA"/>
</dbReference>
<evidence type="ECO:0000259" key="3">
    <source>
        <dbReference type="Pfam" id="PF00210"/>
    </source>
</evidence>
<evidence type="ECO:0000256" key="1">
    <source>
        <dbReference type="ARBA" id="ARBA00009497"/>
    </source>
</evidence>
<evidence type="ECO:0000313" key="4">
    <source>
        <dbReference type="EMBL" id="SMP31936.1"/>
    </source>
</evidence>
<protein>
    <submittedName>
        <fullName evidence="4">Starvation-inducible DNA-binding protein</fullName>
    </submittedName>
</protein>
<dbReference type="Proteomes" id="UP001157914">
    <property type="component" value="Unassembled WGS sequence"/>
</dbReference>
<dbReference type="GO" id="GO:0003677">
    <property type="term" value="F:DNA binding"/>
    <property type="evidence" value="ECO:0007669"/>
    <property type="project" value="UniProtKB-KW"/>
</dbReference>
<dbReference type="PIRSF" id="PIRSF005900">
    <property type="entry name" value="Dps"/>
    <property type="match status" value="1"/>
</dbReference>
<dbReference type="Pfam" id="PF00210">
    <property type="entry name" value="Ferritin"/>
    <property type="match status" value="1"/>
</dbReference>
<evidence type="ECO:0000256" key="2">
    <source>
        <dbReference type="RuleBase" id="RU003875"/>
    </source>
</evidence>
<gene>
    <name evidence="4" type="ORF">SAMN06265374_3449</name>
</gene>
<dbReference type="RefSeq" id="WP_155194205.1">
    <property type="nucleotide sequence ID" value="NZ_BAAAEA010000001.1"/>
</dbReference>
<name>A0ABY1PG62_9HYPH</name>
<comment type="similarity">
    <text evidence="1 2">Belongs to the Dps family.</text>
</comment>
<dbReference type="PANTHER" id="PTHR42932">
    <property type="entry name" value="GENERAL STRESS PROTEIN 20U"/>
    <property type="match status" value="1"/>
</dbReference>
<sequence>MQNAAIKNMSDASTATIDALNGCVADTVVATLLSQNYHWNVKGMNFLPLHQFFQEIYEDHFEAQDDLAERIKAMGGHVEATLGEITERTAVRERPGTFNDVAMIEHMLETQQTLASTMATCATIAAEKGDTLTEDLCIARGQQHEKFAWMLRAHLRG</sequence>
<keyword evidence="4" id="KW-0238">DNA-binding</keyword>
<dbReference type="Gene3D" id="1.20.1260.10">
    <property type="match status" value="1"/>
</dbReference>
<dbReference type="PANTHER" id="PTHR42932:SF1">
    <property type="entry name" value="GENERAL STRESS PROTEIN 20U"/>
    <property type="match status" value="1"/>
</dbReference>
<reference evidence="4 5" key="1">
    <citation type="submission" date="2017-05" db="EMBL/GenBank/DDBJ databases">
        <authorList>
            <person name="Varghese N."/>
            <person name="Submissions S."/>
        </authorList>
    </citation>
    <scope>NUCLEOTIDE SEQUENCE [LARGE SCALE GENOMIC DNA]</scope>
    <source>
        <strain evidence="4 5">DSM 15949</strain>
    </source>
</reference>
<organism evidence="4 5">
    <name type="scientific">Roseibium denhamense</name>
    <dbReference type="NCBI Taxonomy" id="76305"/>
    <lineage>
        <taxon>Bacteria</taxon>
        <taxon>Pseudomonadati</taxon>
        <taxon>Pseudomonadota</taxon>
        <taxon>Alphaproteobacteria</taxon>
        <taxon>Hyphomicrobiales</taxon>
        <taxon>Stappiaceae</taxon>
        <taxon>Roseibium</taxon>
    </lineage>
</organism>
<dbReference type="CDD" id="cd01043">
    <property type="entry name" value="DPS"/>
    <property type="match status" value="1"/>
</dbReference>
<dbReference type="InterPro" id="IPR009078">
    <property type="entry name" value="Ferritin-like_SF"/>
</dbReference>
<dbReference type="SUPFAM" id="SSF47240">
    <property type="entry name" value="Ferritin-like"/>
    <property type="match status" value="1"/>
</dbReference>
<proteinExistence type="inferred from homology"/>
<dbReference type="InterPro" id="IPR008331">
    <property type="entry name" value="Ferritin_DPS_dom"/>
</dbReference>
<evidence type="ECO:0000313" key="5">
    <source>
        <dbReference type="Proteomes" id="UP001157914"/>
    </source>
</evidence>
<comment type="caution">
    <text evidence="4">The sequence shown here is derived from an EMBL/GenBank/DDBJ whole genome shotgun (WGS) entry which is preliminary data.</text>
</comment>
<dbReference type="InterPro" id="IPR002177">
    <property type="entry name" value="DPS_DNA-bd"/>
</dbReference>
<feature type="domain" description="Ferritin/DPS" evidence="3">
    <location>
        <begin position="17"/>
        <end position="156"/>
    </location>
</feature>
<accession>A0ABY1PG62</accession>
<keyword evidence="5" id="KW-1185">Reference proteome</keyword>
<dbReference type="InterPro" id="IPR012347">
    <property type="entry name" value="Ferritin-like"/>
</dbReference>
<dbReference type="PRINTS" id="PR01346">
    <property type="entry name" value="HELNAPAPROT"/>
</dbReference>